<sequence length="71" mass="7708">MLSILAAGSVFFPGLFLLSKQCLKSIPGLRWNEALTCIVIFLRLVSSIQAIMASTAGYIISTSCQDIIEDQ</sequence>
<dbReference type="Ensembl" id="ENSSGRT00000006877.1">
    <property type="protein sequence ID" value="ENSSGRP00000006333.1"/>
    <property type="gene ID" value="ENSSGRG00000004265.1"/>
</dbReference>
<organism evidence="1 2">
    <name type="scientific">Sinocyclocheilus grahami</name>
    <name type="common">Dianchi golden-line fish</name>
    <name type="synonym">Barbus grahami</name>
    <dbReference type="NCBI Taxonomy" id="75366"/>
    <lineage>
        <taxon>Eukaryota</taxon>
        <taxon>Metazoa</taxon>
        <taxon>Chordata</taxon>
        <taxon>Craniata</taxon>
        <taxon>Vertebrata</taxon>
        <taxon>Euteleostomi</taxon>
        <taxon>Actinopterygii</taxon>
        <taxon>Neopterygii</taxon>
        <taxon>Teleostei</taxon>
        <taxon>Ostariophysi</taxon>
        <taxon>Cypriniformes</taxon>
        <taxon>Cyprinidae</taxon>
        <taxon>Cyprininae</taxon>
        <taxon>Sinocyclocheilus</taxon>
    </lineage>
</organism>
<dbReference type="AlphaFoldDB" id="A0A672KAV2"/>
<accession>A0A672KAV2</accession>
<protein>
    <submittedName>
        <fullName evidence="1">Uncharacterized protein</fullName>
    </submittedName>
</protein>
<dbReference type="InParanoid" id="A0A672KAV2"/>
<reference evidence="1" key="2">
    <citation type="submission" date="2025-09" db="UniProtKB">
        <authorList>
            <consortium name="Ensembl"/>
        </authorList>
    </citation>
    <scope>IDENTIFICATION</scope>
</reference>
<evidence type="ECO:0000313" key="2">
    <source>
        <dbReference type="Proteomes" id="UP000472262"/>
    </source>
</evidence>
<reference evidence="1" key="1">
    <citation type="submission" date="2025-08" db="UniProtKB">
        <authorList>
            <consortium name="Ensembl"/>
        </authorList>
    </citation>
    <scope>IDENTIFICATION</scope>
</reference>
<dbReference type="Proteomes" id="UP000472262">
    <property type="component" value="Unassembled WGS sequence"/>
</dbReference>
<keyword evidence="2" id="KW-1185">Reference proteome</keyword>
<name>A0A672KAV2_SINGR</name>
<evidence type="ECO:0000313" key="1">
    <source>
        <dbReference type="Ensembl" id="ENSSGRP00000006333.1"/>
    </source>
</evidence>
<proteinExistence type="predicted"/>